<feature type="region of interest" description="Disordered" evidence="1">
    <location>
        <begin position="71"/>
        <end position="104"/>
    </location>
</feature>
<dbReference type="EMBL" id="MN739233">
    <property type="protein sequence ID" value="QHS94775.1"/>
    <property type="molecule type" value="Genomic_DNA"/>
</dbReference>
<feature type="compositionally biased region" description="Polar residues" evidence="1">
    <location>
        <begin position="83"/>
        <end position="104"/>
    </location>
</feature>
<reference evidence="3" key="1">
    <citation type="journal article" date="2020" name="Nature">
        <title>Giant virus diversity and host interactions through global metagenomics.</title>
        <authorList>
            <person name="Schulz F."/>
            <person name="Roux S."/>
            <person name="Paez-Espino D."/>
            <person name="Jungbluth S."/>
            <person name="Walsh D.A."/>
            <person name="Denef V.J."/>
            <person name="McMahon K.D."/>
            <person name="Konstantinidis K.T."/>
            <person name="Eloe-Fadrosh E.A."/>
            <person name="Kyrpides N.C."/>
            <person name="Woyke T."/>
        </authorList>
    </citation>
    <scope>NUCLEOTIDE SEQUENCE</scope>
    <source>
        <strain evidence="3">GVMAG-M-3300018428-16</strain>
    </source>
</reference>
<sequence length="141" mass="16173">MDFINLINSIILSLIFIYLIHTIFNYFKDTFTQKKTFDYIDNPNIKYKNIYEKINSGVKKSEIEENIPIPSITSIPSIPSIPNQTDTNIDGTTNISDLDDNLSQKTETTNMKDQLKKFLKNVQSNDVNGYGNNKSLDNNKL</sequence>
<keyword evidence="2" id="KW-0812">Transmembrane</keyword>
<proteinExistence type="predicted"/>
<organism evidence="3">
    <name type="scientific">viral metagenome</name>
    <dbReference type="NCBI Taxonomy" id="1070528"/>
    <lineage>
        <taxon>unclassified sequences</taxon>
        <taxon>metagenomes</taxon>
        <taxon>organismal metagenomes</taxon>
    </lineage>
</organism>
<dbReference type="AlphaFoldDB" id="A0A6C0BQP7"/>
<feature type="compositionally biased region" description="Low complexity" evidence="1">
    <location>
        <begin position="71"/>
        <end position="82"/>
    </location>
</feature>
<evidence type="ECO:0000256" key="2">
    <source>
        <dbReference type="SAM" id="Phobius"/>
    </source>
</evidence>
<name>A0A6C0BQP7_9ZZZZ</name>
<accession>A0A6C0BQP7</accession>
<keyword evidence="2" id="KW-1133">Transmembrane helix</keyword>
<evidence type="ECO:0000313" key="3">
    <source>
        <dbReference type="EMBL" id="QHS94775.1"/>
    </source>
</evidence>
<evidence type="ECO:0000256" key="1">
    <source>
        <dbReference type="SAM" id="MobiDB-lite"/>
    </source>
</evidence>
<keyword evidence="2" id="KW-0472">Membrane</keyword>
<feature type="transmembrane region" description="Helical" evidence="2">
    <location>
        <begin position="6"/>
        <end position="27"/>
    </location>
</feature>
<protein>
    <submittedName>
        <fullName evidence="3">Uncharacterized protein</fullName>
    </submittedName>
</protein>